<evidence type="ECO:0000313" key="2">
    <source>
        <dbReference type="EMBL" id="CAD1837831.1"/>
    </source>
</evidence>
<feature type="region of interest" description="Disordered" evidence="1">
    <location>
        <begin position="195"/>
        <end position="234"/>
    </location>
</feature>
<feature type="compositionally biased region" description="Basic residues" evidence="1">
    <location>
        <begin position="219"/>
        <end position="234"/>
    </location>
</feature>
<dbReference type="PANTHER" id="PTHR47370">
    <property type="entry name" value="ACYL-COA N-ACYLTRANSFERASES (NAT) SUPERFAMILY PROTEIN"/>
    <property type="match status" value="1"/>
</dbReference>
<sequence>MKLVRKMEEWFGEEGAEYAHMATEKDNAASIELFTGRCGYTKFRTPSILVHPVFAHRLRIPRRVSIVRLHARDAEALYGSASPPRSSSPRRRRHPRQPALARHLRRGGRRGGGGGARVRVPVEGGGGVRGGAPGSWAVASVWDCGGVFRLEVRGRRGCGGGGGGQQGGGQGGAVAGGAGGARRLPALRGLVRLRARRRRPRRAGRGGGALPPRAQHGAGPRRRRRHRGRRVRAPARAIPHWRRLSCAEDLWCAKRLSQVPDDDDDDDEDEEEEELGDWTKSAPAPSIFVDPREYKN</sequence>
<feature type="region of interest" description="Disordered" evidence="1">
    <location>
        <begin position="158"/>
        <end position="180"/>
    </location>
</feature>
<dbReference type="PANTHER" id="PTHR47370:SF10">
    <property type="entry name" value="N-ACETYLTRANSFERASE HLS1-RELATED"/>
    <property type="match status" value="1"/>
</dbReference>
<accession>A0A6V7Q4A4</accession>
<evidence type="ECO:0008006" key="3">
    <source>
        <dbReference type="Google" id="ProtNLM"/>
    </source>
</evidence>
<dbReference type="EMBL" id="LR862132">
    <property type="protein sequence ID" value="CAD1837831.1"/>
    <property type="molecule type" value="Genomic_DNA"/>
</dbReference>
<gene>
    <name evidence="2" type="ORF">CB5_LOCUS21042</name>
</gene>
<feature type="compositionally biased region" description="Basic residues" evidence="1">
    <location>
        <begin position="88"/>
        <end position="109"/>
    </location>
</feature>
<feature type="region of interest" description="Disordered" evidence="1">
    <location>
        <begin position="257"/>
        <end position="296"/>
    </location>
</feature>
<organism evidence="2">
    <name type="scientific">Ananas comosus var. bracteatus</name>
    <name type="common">red pineapple</name>
    <dbReference type="NCBI Taxonomy" id="296719"/>
    <lineage>
        <taxon>Eukaryota</taxon>
        <taxon>Viridiplantae</taxon>
        <taxon>Streptophyta</taxon>
        <taxon>Embryophyta</taxon>
        <taxon>Tracheophyta</taxon>
        <taxon>Spermatophyta</taxon>
        <taxon>Magnoliopsida</taxon>
        <taxon>Liliopsida</taxon>
        <taxon>Poales</taxon>
        <taxon>Bromeliaceae</taxon>
        <taxon>Bromelioideae</taxon>
        <taxon>Ananas</taxon>
    </lineage>
</organism>
<name>A0A6V7Q4A4_ANACO</name>
<dbReference type="AlphaFoldDB" id="A0A6V7Q4A4"/>
<evidence type="ECO:0000256" key="1">
    <source>
        <dbReference type="SAM" id="MobiDB-lite"/>
    </source>
</evidence>
<dbReference type="InterPro" id="IPR052810">
    <property type="entry name" value="Plant_NAT"/>
</dbReference>
<feature type="compositionally biased region" description="Acidic residues" evidence="1">
    <location>
        <begin position="260"/>
        <end position="276"/>
    </location>
</feature>
<feature type="region of interest" description="Disordered" evidence="1">
    <location>
        <begin position="78"/>
        <end position="130"/>
    </location>
</feature>
<protein>
    <recommendedName>
        <fullName evidence="3">N-acetyltransferase domain-containing protein</fullName>
    </recommendedName>
</protein>
<reference evidence="2" key="1">
    <citation type="submission" date="2020-07" db="EMBL/GenBank/DDBJ databases">
        <authorList>
            <person name="Lin J."/>
        </authorList>
    </citation>
    <scope>NUCLEOTIDE SEQUENCE</scope>
</reference>
<proteinExistence type="predicted"/>
<feature type="compositionally biased region" description="Basic residues" evidence="1">
    <location>
        <begin position="195"/>
        <end position="204"/>
    </location>
</feature>